<dbReference type="OrthoDB" id="6106364at2759"/>
<dbReference type="Pfam" id="PF20170">
    <property type="entry name" value="Plexin_RBD"/>
    <property type="match status" value="1"/>
</dbReference>
<keyword evidence="1" id="KW-0472">Membrane</keyword>
<dbReference type="GO" id="GO:0005886">
    <property type="term" value="C:plasma membrane"/>
    <property type="evidence" value="ECO:0007669"/>
    <property type="project" value="TreeGrafter"/>
</dbReference>
<dbReference type="InterPro" id="IPR031148">
    <property type="entry name" value="Plexin"/>
</dbReference>
<evidence type="ECO:0000256" key="1">
    <source>
        <dbReference type="SAM" id="Phobius"/>
    </source>
</evidence>
<dbReference type="GO" id="GO:0050772">
    <property type="term" value="P:positive regulation of axonogenesis"/>
    <property type="evidence" value="ECO:0007669"/>
    <property type="project" value="TreeGrafter"/>
</dbReference>
<dbReference type="Proteomes" id="UP000507470">
    <property type="component" value="Unassembled WGS sequence"/>
</dbReference>
<dbReference type="InterPro" id="IPR014756">
    <property type="entry name" value="Ig_E-set"/>
</dbReference>
<dbReference type="InterPro" id="IPR008979">
    <property type="entry name" value="Galactose-bd-like_sf"/>
</dbReference>
<dbReference type="InterPro" id="IPR002909">
    <property type="entry name" value="IPT_dom"/>
</dbReference>
<dbReference type="Gene3D" id="2.60.120.260">
    <property type="entry name" value="Galactose-binding domain-like"/>
    <property type="match status" value="2"/>
</dbReference>
<dbReference type="GO" id="GO:0030334">
    <property type="term" value="P:regulation of cell migration"/>
    <property type="evidence" value="ECO:0007669"/>
    <property type="project" value="TreeGrafter"/>
</dbReference>
<dbReference type="GO" id="GO:0017154">
    <property type="term" value="F:semaphorin receptor activity"/>
    <property type="evidence" value="ECO:0007669"/>
    <property type="project" value="InterPro"/>
</dbReference>
<name>A0A6J7ZQX3_MYTCO</name>
<dbReference type="CDD" id="cd00102">
    <property type="entry name" value="IPT"/>
    <property type="match status" value="1"/>
</dbReference>
<dbReference type="SUPFAM" id="SSF49785">
    <property type="entry name" value="Galactose-binding domain-like"/>
    <property type="match status" value="2"/>
</dbReference>
<proteinExistence type="predicted"/>
<feature type="transmembrane region" description="Helical" evidence="1">
    <location>
        <begin position="942"/>
        <end position="960"/>
    </location>
</feature>
<dbReference type="Pfam" id="PF08337">
    <property type="entry name" value="Plexin_cytopl"/>
    <property type="match status" value="1"/>
</dbReference>
<dbReference type="PANTHER" id="PTHR22625:SF44">
    <property type="entry name" value="PLEXIN-B"/>
    <property type="match status" value="1"/>
</dbReference>
<dbReference type="SMART" id="SM00429">
    <property type="entry name" value="IPT"/>
    <property type="match status" value="2"/>
</dbReference>
<dbReference type="GO" id="GO:0008360">
    <property type="term" value="P:regulation of cell shape"/>
    <property type="evidence" value="ECO:0007669"/>
    <property type="project" value="TreeGrafter"/>
</dbReference>
<dbReference type="PANTHER" id="PTHR22625">
    <property type="entry name" value="PLEXIN"/>
    <property type="match status" value="1"/>
</dbReference>
<keyword evidence="1" id="KW-0812">Transmembrane</keyword>
<dbReference type="SUPFAM" id="SSF81296">
    <property type="entry name" value="E set domains"/>
    <property type="match status" value="2"/>
</dbReference>
<dbReference type="InterPro" id="IPR008936">
    <property type="entry name" value="Rho_GTPase_activation_prot"/>
</dbReference>
<evidence type="ECO:0000256" key="2">
    <source>
        <dbReference type="SAM" id="SignalP"/>
    </source>
</evidence>
<evidence type="ECO:0000313" key="5">
    <source>
        <dbReference type="Proteomes" id="UP000507470"/>
    </source>
</evidence>
<dbReference type="Gene3D" id="1.10.506.10">
    <property type="entry name" value="GTPase Activation - p120gap, domain 1"/>
    <property type="match status" value="1"/>
</dbReference>
<feature type="domain" description="IPT/TIG" evidence="3">
    <location>
        <begin position="515"/>
        <end position="592"/>
    </location>
</feature>
<keyword evidence="1" id="KW-1133">Transmembrane helix</keyword>
<sequence length="1433" mass="161478">MLLKLLIITTALLTVTAQQNLTPLGKATQSSSYDQKGKAENAVNPPISNYFGNDPKWTLCTHTSPSDKAAWWMFHFSFGTAYITDITIYYREKFANRMRGFKLYVSNTTIIPPSGSLCYEDPVNDTDLPNITQSIPCNQLGQYVIYYDNTGSYHIDKQNKTVYYAPIVELCYVAITGCPKNFWGRNCSQNCSENCIDQHCYPENGSCVWGCHCLDGICNANTTDCIDGCMDNRTGIDCNKYNLATDGLVSLESISNHPASQVNDGNFSSCFHLHGRKIWLQIDIKRRCTVTEIFIVFRANTTKEGNHTIYASNTNGSWENESISKQFEPSELTEIKINASFRYLFYVPPVQDPFLAVDVCEIGIVGCPPTQFGPLCTKLCPVNCSGPCDLETGHCTYGCLNGSTGDTCELDPECFDRAVDNYVAKCIPEIYKVNPLSGPVNGGTLVTIIGQFIGQINDIISVDFDGIPCHNVTVQIPYTSLTCVTGKSNASVKNIYVSVNGNKSVSSSLSFSYKKPTISDFTPKNGILSGNTTVTITGQNISFEGQHRYNISFCSETTCIECSAFQNTFSSQNIKCKTGISDVSQNMTQLLVVIDELTVLTLQRTFLYLPDPTFTLSNESRKAQQSGGATFKIRGEGFNNVGEITVDRVDKPCDVPEDTSAVCETPTKLENQSNSQTVYVRFDGLTLPVTIDYVDDPTFEKFPGVYKYDKESSIEIKGTNILNGAQPEDYSIQIGLDGSCINLYITMQLITCLPPKSVPRTNQTDVNTVYVIVFVGRIKAYIGDLKYQEDVKILAIIVGVLAAALITAVVIGISAVVFLRKKKKRVMKEFKMELMTREEMIRKASREEFADAQMNIRDIKSDLVTTRVPFCDYQTYVLHLLFPNQDIKSNPLLHDSEITDDKKTRIKSAMEKFEILLSNKLFLKSLVQTLDRPNMLTMQEKAHFSSVLSISLLGNMRLFFELVHCLLVEIIRASTKKQQKSLFRRLDSITMRLMVNWLQTGLYKQLTSHSGMQLFMLYKAVQTIIEMAPIDALTANSKNTIAEEKLLKMRIEHQTLTLQIDLNGNSDQHYPVKVLDCDTISQVKQKCCAQIYKNKPASEIPHNDELSLERQEGKAGKLTLNDIDNTSDRNNGLVCLNTLKHYTVSDNCRMALMYKHIDEEEVYANSSGFRTESVTSEDITLLVSGNDEGEDSETQKWHLPNLPDDIKSNRESDFGDIFLNRLFHTKLLLTDYIDSTFEGLIDSQSLSISIRYFLCMLDKLGNDYKIESDVLQAWKNECYAARVWAPLIGKPDILFDVNVPGHVEPCLDILRQVFVESFTQTAHKVNKESPPQKLLFHKDIPRYRKLIAPFFVRVEPVNDKEFWSELEEISNTQKAELKFSRQSTLHHLYNLFIGKYKSEIIDDFEDMEESKDLQFANKLEEVVDLMEEFSSDS</sequence>
<dbReference type="InterPro" id="IPR046800">
    <property type="entry name" value="Plexin_RBD"/>
</dbReference>
<dbReference type="Gene3D" id="3.10.20.90">
    <property type="entry name" value="Phosphatidylinositol 3-kinase Catalytic Subunit, Chain A, domain 1"/>
    <property type="match status" value="1"/>
</dbReference>
<dbReference type="CDD" id="cd00603">
    <property type="entry name" value="IPT_PCSR"/>
    <property type="match status" value="2"/>
</dbReference>
<dbReference type="InterPro" id="IPR013783">
    <property type="entry name" value="Ig-like_fold"/>
</dbReference>
<keyword evidence="5" id="KW-1185">Reference proteome</keyword>
<evidence type="ECO:0000259" key="3">
    <source>
        <dbReference type="SMART" id="SM00429"/>
    </source>
</evidence>
<evidence type="ECO:0000313" key="4">
    <source>
        <dbReference type="EMBL" id="CAC5355058.1"/>
    </source>
</evidence>
<dbReference type="GO" id="GO:0002116">
    <property type="term" value="C:semaphorin receptor complex"/>
    <property type="evidence" value="ECO:0007669"/>
    <property type="project" value="TreeGrafter"/>
</dbReference>
<dbReference type="EMBL" id="CACVKT020000002">
    <property type="protein sequence ID" value="CAC5355058.1"/>
    <property type="molecule type" value="Genomic_DNA"/>
</dbReference>
<feature type="chain" id="PRO_5026818972" evidence="2">
    <location>
        <begin position="18"/>
        <end position="1433"/>
    </location>
</feature>
<feature type="transmembrane region" description="Helical" evidence="1">
    <location>
        <begin position="793"/>
        <end position="819"/>
    </location>
</feature>
<feature type="signal peptide" evidence="2">
    <location>
        <begin position="1"/>
        <end position="17"/>
    </location>
</feature>
<dbReference type="Gene3D" id="2.60.40.10">
    <property type="entry name" value="Immunoglobulins"/>
    <property type="match status" value="2"/>
</dbReference>
<dbReference type="GO" id="GO:0007162">
    <property type="term" value="P:negative regulation of cell adhesion"/>
    <property type="evidence" value="ECO:0007669"/>
    <property type="project" value="TreeGrafter"/>
</dbReference>
<reference evidence="4 5" key="1">
    <citation type="submission" date="2020-06" db="EMBL/GenBank/DDBJ databases">
        <authorList>
            <person name="Li R."/>
            <person name="Bekaert M."/>
        </authorList>
    </citation>
    <scope>NUCLEOTIDE SEQUENCE [LARGE SCALE GENOMIC DNA]</scope>
    <source>
        <strain evidence="5">wild</strain>
    </source>
</reference>
<keyword evidence="2" id="KW-0732">Signal</keyword>
<organism evidence="4 5">
    <name type="scientific">Mytilus coruscus</name>
    <name type="common">Sea mussel</name>
    <dbReference type="NCBI Taxonomy" id="42192"/>
    <lineage>
        <taxon>Eukaryota</taxon>
        <taxon>Metazoa</taxon>
        <taxon>Spiralia</taxon>
        <taxon>Lophotrochozoa</taxon>
        <taxon>Mollusca</taxon>
        <taxon>Bivalvia</taxon>
        <taxon>Autobranchia</taxon>
        <taxon>Pteriomorphia</taxon>
        <taxon>Mytilida</taxon>
        <taxon>Mytiloidea</taxon>
        <taxon>Mytilidae</taxon>
        <taxon>Mytilinae</taxon>
        <taxon>Mytilus</taxon>
    </lineage>
</organism>
<dbReference type="InterPro" id="IPR013548">
    <property type="entry name" value="Plexin_cytoplasmic_RasGAP_dom"/>
</dbReference>
<protein>
    <submittedName>
        <fullName evidence="4">PLXNA</fullName>
    </submittedName>
</protein>
<feature type="domain" description="IPT/TIG" evidence="3">
    <location>
        <begin position="427"/>
        <end position="514"/>
    </location>
</feature>
<dbReference type="Pfam" id="PF01833">
    <property type="entry name" value="TIG"/>
    <property type="match status" value="2"/>
</dbReference>
<accession>A0A6J7ZQX3</accession>
<gene>
    <name evidence="4" type="ORF">MCOR_70</name>
</gene>